<protein>
    <submittedName>
        <fullName evidence="3">Sirohydrochlorin ferrochelatase</fullName>
        <ecNumber evidence="3">4.99.1.4</ecNumber>
    </submittedName>
</protein>
<sequence length="252" mass="27789">MQAVLYVSHGSRVEETRSEAVACIEKAQAHVNVPLYKICYLEIASPNVADGVEELVQNGASEIAVVPVLLLSAGHYYKDLPEEIKHMQERFPSITFTYGKPLGVQDRLVDVLVDRIESTTTLQNSPLNLLLVGRGSRKPETKRDIESIANKLKSKTNASNVDVCYLAACGPTFQEGLETSLSRAGEGAIVVPYLWFTGLLIRSMQERIDELKAAGHSIEMTHYLQDHPGIVEALADRVKEALQNKESFPVLS</sequence>
<dbReference type="GO" id="GO:0046872">
    <property type="term" value="F:metal ion binding"/>
    <property type="evidence" value="ECO:0007669"/>
    <property type="project" value="UniProtKB-KW"/>
</dbReference>
<dbReference type="HOGENOM" id="CLU_056929_0_2_9"/>
<dbReference type="PANTHER" id="PTHR33542">
    <property type="entry name" value="SIROHYDROCHLORIN FERROCHELATASE, CHLOROPLASTIC"/>
    <property type="match status" value="1"/>
</dbReference>
<dbReference type="Pfam" id="PF01903">
    <property type="entry name" value="CbiX"/>
    <property type="match status" value="2"/>
</dbReference>
<proteinExistence type="predicted"/>
<dbReference type="AlphaFoldDB" id="I0JLK9"/>
<dbReference type="STRING" id="866895.HBHAL_2679"/>
<evidence type="ECO:0000256" key="1">
    <source>
        <dbReference type="ARBA" id="ARBA00022723"/>
    </source>
</evidence>
<organism evidence="3 4">
    <name type="scientific">Halobacillus halophilus (strain ATCC 35676 / DSM 2266 / JCM 20832 / KCTC 3685 / LMG 17431 / NBRC 102448 / NCIMB 2269)</name>
    <name type="common">Sporosarcina halophila</name>
    <dbReference type="NCBI Taxonomy" id="866895"/>
    <lineage>
        <taxon>Bacteria</taxon>
        <taxon>Bacillati</taxon>
        <taxon>Bacillota</taxon>
        <taxon>Bacilli</taxon>
        <taxon>Bacillales</taxon>
        <taxon>Bacillaceae</taxon>
        <taxon>Halobacillus</taxon>
    </lineage>
</organism>
<dbReference type="eggNOG" id="COG2138">
    <property type="taxonomic scope" value="Bacteria"/>
</dbReference>
<dbReference type="Proteomes" id="UP000007397">
    <property type="component" value="Chromosome"/>
</dbReference>
<dbReference type="InterPro" id="IPR002762">
    <property type="entry name" value="CbiX-like"/>
</dbReference>
<gene>
    <name evidence="3" type="primary">sirB</name>
    <name evidence="3" type="ordered locus">HBHAL_2679</name>
</gene>
<dbReference type="EMBL" id="HE717023">
    <property type="protein sequence ID" value="CCG45029.1"/>
    <property type="molecule type" value="Genomic_DNA"/>
</dbReference>
<evidence type="ECO:0000256" key="2">
    <source>
        <dbReference type="ARBA" id="ARBA00023239"/>
    </source>
</evidence>
<dbReference type="GO" id="GO:0051266">
    <property type="term" value="F:sirohydrochlorin ferrochelatase activity"/>
    <property type="evidence" value="ECO:0007669"/>
    <property type="project" value="UniProtKB-EC"/>
</dbReference>
<dbReference type="KEGG" id="hhd:HBHAL_2679"/>
<evidence type="ECO:0000313" key="3">
    <source>
        <dbReference type="EMBL" id="CCG45029.1"/>
    </source>
</evidence>
<keyword evidence="4" id="KW-1185">Reference proteome</keyword>
<accession>I0JLK9</accession>
<dbReference type="SUPFAM" id="SSF53800">
    <property type="entry name" value="Chelatase"/>
    <property type="match status" value="1"/>
</dbReference>
<dbReference type="CDD" id="cd03414">
    <property type="entry name" value="CbiX_SirB_C"/>
    <property type="match status" value="1"/>
</dbReference>
<keyword evidence="1" id="KW-0479">Metal-binding</keyword>
<keyword evidence="2 3" id="KW-0456">Lyase</keyword>
<dbReference type="InterPro" id="IPR050963">
    <property type="entry name" value="Sirohydro_Cobaltochel/CbiX"/>
</dbReference>
<reference evidence="3 4" key="1">
    <citation type="journal article" date="2013" name="Environ. Microbiol.">
        <title>Chloride and organic osmolytes: a hybrid strategy to cope with elevated salinities by the moderately halophilic, chloride-dependent bacterium Halobacillus halophilus.</title>
        <authorList>
            <person name="Saum S.H."/>
            <person name="Pfeiffer F."/>
            <person name="Palm P."/>
            <person name="Rampp M."/>
            <person name="Schuster S.C."/>
            <person name="Muller V."/>
            <person name="Oesterhelt D."/>
        </authorList>
    </citation>
    <scope>NUCLEOTIDE SEQUENCE [LARGE SCALE GENOMIC DNA]</scope>
    <source>
        <strain evidence="4">ATCC 35676 / DSM 2266 / JCM 20832 / KCTC 3685 / LMG 17431 / NBRC 102448 / NCIMB 2269</strain>
    </source>
</reference>
<dbReference type="Gene3D" id="3.40.50.1400">
    <property type="match status" value="2"/>
</dbReference>
<dbReference type="EC" id="4.99.1.4" evidence="3"/>
<evidence type="ECO:0000313" key="4">
    <source>
        <dbReference type="Proteomes" id="UP000007397"/>
    </source>
</evidence>
<name>I0JLK9_HALH3</name>
<dbReference type="CDD" id="cd03416">
    <property type="entry name" value="CbiX_SirB_N"/>
    <property type="match status" value="1"/>
</dbReference>
<dbReference type="PATRIC" id="fig|866895.3.peg.1695"/>
<dbReference type="PANTHER" id="PTHR33542:SF3">
    <property type="entry name" value="SIROHYDROCHLORIN FERROCHELATASE, CHLOROPLASTIC"/>
    <property type="match status" value="1"/>
</dbReference>